<reference evidence="2 3" key="1">
    <citation type="submission" date="2017-10" db="EMBL/GenBank/DDBJ databases">
        <title>The draft genome sequence of Williamsia sp. BULT 1.1 isolated from the semi-arid grassland soils from South Africa.</title>
        <authorList>
            <person name="Kabwe M.H."/>
            <person name="Govender N."/>
            <person name="Mutseka Lunga P."/>
            <person name="Vikram S."/>
            <person name="Makhalanyane T.P."/>
        </authorList>
    </citation>
    <scope>NUCLEOTIDE SEQUENCE [LARGE SCALE GENOMIC DNA]</scope>
    <source>
        <strain evidence="2 3">BULT 1.1</strain>
    </source>
</reference>
<accession>A0A2G3PRJ5</accession>
<dbReference type="AlphaFoldDB" id="A0A2G3PRJ5"/>
<evidence type="ECO:0000259" key="1">
    <source>
        <dbReference type="Pfam" id="PF03167"/>
    </source>
</evidence>
<dbReference type="InterPro" id="IPR036895">
    <property type="entry name" value="Uracil-DNA_glycosylase-like_sf"/>
</dbReference>
<feature type="domain" description="Uracil-DNA glycosylase-like" evidence="1">
    <location>
        <begin position="102"/>
        <end position="204"/>
    </location>
</feature>
<name>A0A2G3PRJ5_WILMA</name>
<dbReference type="Gene3D" id="3.40.470.10">
    <property type="entry name" value="Uracil-DNA glycosylase-like domain"/>
    <property type="match status" value="1"/>
</dbReference>
<dbReference type="EMBL" id="PEBD01000004">
    <property type="protein sequence ID" value="PHV68467.1"/>
    <property type="molecule type" value="Genomic_DNA"/>
</dbReference>
<evidence type="ECO:0000313" key="3">
    <source>
        <dbReference type="Proteomes" id="UP000225108"/>
    </source>
</evidence>
<dbReference type="RefSeq" id="WP_099381592.1">
    <property type="nucleotide sequence ID" value="NZ_PEBD01000004.1"/>
</dbReference>
<organism evidence="2 3">
    <name type="scientific">Williamsia marianensis</name>
    <dbReference type="NCBI Taxonomy" id="85044"/>
    <lineage>
        <taxon>Bacteria</taxon>
        <taxon>Bacillati</taxon>
        <taxon>Actinomycetota</taxon>
        <taxon>Actinomycetes</taxon>
        <taxon>Mycobacteriales</taxon>
        <taxon>Nocardiaceae</taxon>
        <taxon>Williamsia</taxon>
    </lineage>
</organism>
<evidence type="ECO:0000313" key="2">
    <source>
        <dbReference type="EMBL" id="PHV68467.1"/>
    </source>
</evidence>
<proteinExistence type="predicted"/>
<dbReference type="InterPro" id="IPR005122">
    <property type="entry name" value="Uracil-DNA_glycosylase-like"/>
</dbReference>
<protein>
    <recommendedName>
        <fullName evidence="1">Uracil-DNA glycosylase-like domain-containing protein</fullName>
    </recommendedName>
</protein>
<gene>
    <name evidence="2" type="ORF">CSW57_04420</name>
</gene>
<sequence length="224" mass="25175">MTVYNKLAYQRGELLSKQHAPRNVEARLARRFNGEVGRLNKWVEEVRAETNESIPYLDSDAASKGVRILMLFQDPSGAAEGDSGFISKHNNDPTARNYYEATEAAGVPYDITLNWNVVPWWSTNNPLFPGRTVNKEAPRAAPYLVDFIRLLSEPPRVLVLSGDKAQKAWDRIAWKIDAEVIRDTVILRCPHPSPLSYNAANGGDGRKNYLHIIETFREAARIAG</sequence>
<comment type="caution">
    <text evidence="2">The sequence shown here is derived from an EMBL/GenBank/DDBJ whole genome shotgun (WGS) entry which is preliminary data.</text>
</comment>
<dbReference type="SUPFAM" id="SSF52141">
    <property type="entry name" value="Uracil-DNA glycosylase-like"/>
    <property type="match status" value="1"/>
</dbReference>
<dbReference type="Pfam" id="PF03167">
    <property type="entry name" value="UDG"/>
    <property type="match status" value="1"/>
</dbReference>
<dbReference type="Proteomes" id="UP000225108">
    <property type="component" value="Unassembled WGS sequence"/>
</dbReference>